<accession>A0A7S0NFN9</accession>
<feature type="compositionally biased region" description="Polar residues" evidence="1">
    <location>
        <begin position="140"/>
        <end position="151"/>
    </location>
</feature>
<evidence type="ECO:0000313" key="2">
    <source>
        <dbReference type="EMBL" id="CAD8510798.1"/>
    </source>
</evidence>
<sequence>MVEIVEMHDDGTETVLKAVAGEVFTQCSTRQKRDGMVRREPKLLEFNQQMRLPTLLDLTPGPPPDCIDLFRDRYPEPAQSDCMDTLYERRAKQQQAIVRASALCKRAWPECNVMPQPEDDVDMQSPAKRARLPAGRSGDSDPQQGVRWSSSKRVRPIEIENVETKFGRLRC</sequence>
<protein>
    <submittedName>
        <fullName evidence="2">Uncharacterized protein</fullName>
    </submittedName>
</protein>
<proteinExistence type="predicted"/>
<organism evidence="2">
    <name type="scientific">Phaeocystis antarctica</name>
    <dbReference type="NCBI Taxonomy" id="33657"/>
    <lineage>
        <taxon>Eukaryota</taxon>
        <taxon>Haptista</taxon>
        <taxon>Haptophyta</taxon>
        <taxon>Prymnesiophyceae</taxon>
        <taxon>Phaeocystales</taxon>
        <taxon>Phaeocystaceae</taxon>
        <taxon>Phaeocystis</taxon>
    </lineage>
</organism>
<evidence type="ECO:0000256" key="1">
    <source>
        <dbReference type="SAM" id="MobiDB-lite"/>
    </source>
</evidence>
<name>A0A7S0NFN9_9EUKA</name>
<feature type="region of interest" description="Disordered" evidence="1">
    <location>
        <begin position="115"/>
        <end position="154"/>
    </location>
</feature>
<dbReference type="EMBL" id="HBEP01036273">
    <property type="protein sequence ID" value="CAD8510798.1"/>
    <property type="molecule type" value="Transcribed_RNA"/>
</dbReference>
<reference evidence="2" key="1">
    <citation type="submission" date="2021-01" db="EMBL/GenBank/DDBJ databases">
        <authorList>
            <person name="Corre E."/>
            <person name="Pelletier E."/>
            <person name="Niang G."/>
            <person name="Scheremetjew M."/>
            <person name="Finn R."/>
            <person name="Kale V."/>
            <person name="Holt S."/>
            <person name="Cochrane G."/>
            <person name="Meng A."/>
            <person name="Brown T."/>
            <person name="Cohen L."/>
        </authorList>
    </citation>
    <scope>NUCLEOTIDE SEQUENCE</scope>
    <source>
        <strain evidence="2">CCMP1374</strain>
    </source>
</reference>
<gene>
    <name evidence="2" type="ORF">PANT1444_LOCUS20524</name>
</gene>
<dbReference type="AlphaFoldDB" id="A0A7S0NFN9"/>